<reference evidence="3" key="1">
    <citation type="journal article" date="2019" name="Mol. Biol. Evol.">
        <title>Blast fungal genomes show frequent chromosomal changes, gene gains and losses, and effector gene turnover.</title>
        <authorList>
            <person name="Gomez Luciano L.B."/>
            <person name="Jason Tsai I."/>
            <person name="Chuma I."/>
            <person name="Tosa Y."/>
            <person name="Chen Y.H."/>
            <person name="Li J.Y."/>
            <person name="Li M.Y."/>
            <person name="Jade Lu M.Y."/>
            <person name="Nakayashiki H."/>
            <person name="Li W.H."/>
        </authorList>
    </citation>
    <scope>NUCLEOTIDE SEQUENCE</scope>
    <source>
        <strain evidence="3">NI907</strain>
    </source>
</reference>
<reference evidence="3" key="2">
    <citation type="submission" date="2019-10" db="EMBL/GenBank/DDBJ databases">
        <authorList>
            <consortium name="NCBI Genome Project"/>
        </authorList>
    </citation>
    <scope>NUCLEOTIDE SEQUENCE</scope>
    <source>
        <strain evidence="3">NI907</strain>
    </source>
</reference>
<accession>A0A6P8ASF9</accession>
<evidence type="ECO:0000313" key="2">
    <source>
        <dbReference type="Proteomes" id="UP000515153"/>
    </source>
</evidence>
<dbReference type="KEGG" id="pgri:PgNI_09099"/>
<dbReference type="AlphaFoldDB" id="A0A6P8ASF9"/>
<keyword evidence="2" id="KW-1185">Reference proteome</keyword>
<dbReference type="GeneID" id="41963997"/>
<proteinExistence type="predicted"/>
<feature type="region of interest" description="Disordered" evidence="1">
    <location>
        <begin position="1"/>
        <end position="130"/>
    </location>
</feature>
<evidence type="ECO:0000256" key="1">
    <source>
        <dbReference type="SAM" id="MobiDB-lite"/>
    </source>
</evidence>
<gene>
    <name evidence="3" type="ORF">PgNI_09099</name>
</gene>
<dbReference type="Proteomes" id="UP000515153">
    <property type="component" value="Unplaced"/>
</dbReference>
<feature type="compositionally biased region" description="Polar residues" evidence="1">
    <location>
        <begin position="18"/>
        <end position="30"/>
    </location>
</feature>
<feature type="compositionally biased region" description="Polar residues" evidence="1">
    <location>
        <begin position="66"/>
        <end position="80"/>
    </location>
</feature>
<evidence type="ECO:0000313" key="3">
    <source>
        <dbReference type="RefSeq" id="XP_030977825.1"/>
    </source>
</evidence>
<organism evidence="2 3">
    <name type="scientific">Pyricularia grisea</name>
    <name type="common">Crabgrass-specific blast fungus</name>
    <name type="synonym">Magnaporthe grisea</name>
    <dbReference type="NCBI Taxonomy" id="148305"/>
    <lineage>
        <taxon>Eukaryota</taxon>
        <taxon>Fungi</taxon>
        <taxon>Dikarya</taxon>
        <taxon>Ascomycota</taxon>
        <taxon>Pezizomycotina</taxon>
        <taxon>Sordariomycetes</taxon>
        <taxon>Sordariomycetidae</taxon>
        <taxon>Magnaporthales</taxon>
        <taxon>Pyriculariaceae</taxon>
        <taxon>Pyricularia</taxon>
    </lineage>
</organism>
<sequence length="163" mass="17660">MDARSMTVPIVPPPLHQPTYTPFQATSSKRVAQRPEPRDPSTPKTNREGHEPDPKRHKSPPPLESASPSTGMRGMTSTAQHRNRAKPPAADAGQAFVPVPRQHRMLYQDGTSGLRRQAKRGKGGGTAEEFGEGEKVNVLVKQPETRPIGQGQLVAEVKGTYAG</sequence>
<name>A0A6P8ASF9_PYRGI</name>
<dbReference type="RefSeq" id="XP_030977825.1">
    <property type="nucleotide sequence ID" value="XM_031129089.1"/>
</dbReference>
<reference evidence="3" key="3">
    <citation type="submission" date="2025-08" db="UniProtKB">
        <authorList>
            <consortium name="RefSeq"/>
        </authorList>
    </citation>
    <scope>IDENTIFICATION</scope>
    <source>
        <strain evidence="3">NI907</strain>
    </source>
</reference>
<feature type="compositionally biased region" description="Basic and acidic residues" evidence="1">
    <location>
        <begin position="33"/>
        <end position="54"/>
    </location>
</feature>
<protein>
    <submittedName>
        <fullName evidence="3">Uncharacterized protein</fullName>
    </submittedName>
</protein>